<protein>
    <submittedName>
        <fullName evidence="5">DeoR family transcriptional regulator</fullName>
    </submittedName>
</protein>
<dbReference type="Proteomes" id="UP000430345">
    <property type="component" value="Unassembled WGS sequence"/>
</dbReference>
<dbReference type="InterPro" id="IPR050313">
    <property type="entry name" value="Carb_Metab_HTH_regulators"/>
</dbReference>
<keyword evidence="2" id="KW-0238">DNA-binding</keyword>
<dbReference type="EMBL" id="WHJC01000019">
    <property type="protein sequence ID" value="MPQ42735.1"/>
    <property type="molecule type" value="Genomic_DNA"/>
</dbReference>
<evidence type="ECO:0000313" key="5">
    <source>
        <dbReference type="EMBL" id="MPQ42735.1"/>
    </source>
</evidence>
<dbReference type="InterPro" id="IPR014036">
    <property type="entry name" value="DeoR-like_C"/>
</dbReference>
<dbReference type="Pfam" id="PF08220">
    <property type="entry name" value="HTH_DeoR"/>
    <property type="match status" value="1"/>
</dbReference>
<sequence length="248" mass="28022">MLTEIRHELILDYLNKKGFVKLAELITLTNTSESTIRRDLSYLESKQALKRVHGGAKLIDNLGKELSYFEKSSKNIQTKHLIAKYASNMVTDNDFIFLDAGTTTYEMISFLKDKKIFVVTNGLKHIDALIDNDIPCYMVGGKVKLTTKAVIGSDAFKCLNKFKFDKCFLGTNGVDNKFGFTTPDPEEAIIKECAISKSKQAYVLADYSKFSKSSFMKFAELDECTIITNHKPCKKTYDKITDIKVVDN</sequence>
<dbReference type="PANTHER" id="PTHR30363">
    <property type="entry name" value="HTH-TYPE TRANSCRIPTIONAL REGULATOR SRLR-RELATED"/>
    <property type="match status" value="1"/>
</dbReference>
<reference evidence="5 6" key="1">
    <citation type="submission" date="2019-10" db="EMBL/GenBank/DDBJ databases">
        <title>The Genome Sequence of Clostridium tarantellae Isolated from Fish Brain.</title>
        <authorList>
            <person name="Bano L."/>
            <person name="Kiel M."/>
            <person name="Sales G."/>
            <person name="Doxey A.C."/>
            <person name="Mansfield M.J."/>
            <person name="Schiavone M."/>
            <person name="Rossetto O."/>
            <person name="Pirazzini M."/>
            <person name="Dobrindt U."/>
            <person name="Montecucco C."/>
        </authorList>
    </citation>
    <scope>NUCLEOTIDE SEQUENCE [LARGE SCALE GENOMIC DNA]</scope>
    <source>
        <strain evidence="5 6">DSM 3997</strain>
    </source>
</reference>
<dbReference type="OrthoDB" id="9797223at2"/>
<dbReference type="SUPFAM" id="SSF100950">
    <property type="entry name" value="NagB/RpiA/CoA transferase-like"/>
    <property type="match status" value="1"/>
</dbReference>
<dbReference type="InterPro" id="IPR037171">
    <property type="entry name" value="NagB/RpiA_transferase-like"/>
</dbReference>
<comment type="caution">
    <text evidence="5">The sequence shown here is derived from an EMBL/GenBank/DDBJ whole genome shotgun (WGS) entry which is preliminary data.</text>
</comment>
<name>A0A6I1MH81_9CLOT</name>
<dbReference type="PROSITE" id="PS00894">
    <property type="entry name" value="HTH_DEOR_1"/>
    <property type="match status" value="1"/>
</dbReference>
<proteinExistence type="predicted"/>
<evidence type="ECO:0000256" key="1">
    <source>
        <dbReference type="ARBA" id="ARBA00023015"/>
    </source>
</evidence>
<dbReference type="Gene3D" id="3.40.50.1360">
    <property type="match status" value="1"/>
</dbReference>
<dbReference type="InterPro" id="IPR036390">
    <property type="entry name" value="WH_DNA-bd_sf"/>
</dbReference>
<dbReference type="SMART" id="SM00420">
    <property type="entry name" value="HTH_DEOR"/>
    <property type="match status" value="1"/>
</dbReference>
<feature type="domain" description="HTH deoR-type" evidence="4">
    <location>
        <begin position="3"/>
        <end position="58"/>
    </location>
</feature>
<dbReference type="RefSeq" id="WP_152887628.1">
    <property type="nucleotide sequence ID" value="NZ_WHJC01000019.1"/>
</dbReference>
<dbReference type="PRINTS" id="PR00037">
    <property type="entry name" value="HTHLACR"/>
</dbReference>
<dbReference type="InterPro" id="IPR018356">
    <property type="entry name" value="Tscrpt_reg_HTH_DeoR_CS"/>
</dbReference>
<dbReference type="SUPFAM" id="SSF46785">
    <property type="entry name" value="Winged helix' DNA-binding domain"/>
    <property type="match status" value="1"/>
</dbReference>
<organism evidence="5 6">
    <name type="scientific">Clostridium tarantellae</name>
    <dbReference type="NCBI Taxonomy" id="39493"/>
    <lineage>
        <taxon>Bacteria</taxon>
        <taxon>Bacillati</taxon>
        <taxon>Bacillota</taxon>
        <taxon>Clostridia</taxon>
        <taxon>Eubacteriales</taxon>
        <taxon>Clostridiaceae</taxon>
        <taxon>Clostridium</taxon>
    </lineage>
</organism>
<evidence type="ECO:0000259" key="4">
    <source>
        <dbReference type="PROSITE" id="PS51000"/>
    </source>
</evidence>
<dbReference type="SMART" id="SM01134">
    <property type="entry name" value="DeoRC"/>
    <property type="match status" value="1"/>
</dbReference>
<evidence type="ECO:0000256" key="2">
    <source>
        <dbReference type="ARBA" id="ARBA00023125"/>
    </source>
</evidence>
<keyword evidence="1" id="KW-0805">Transcription regulation</keyword>
<dbReference type="GO" id="GO:0003677">
    <property type="term" value="F:DNA binding"/>
    <property type="evidence" value="ECO:0007669"/>
    <property type="project" value="UniProtKB-KW"/>
</dbReference>
<dbReference type="GO" id="GO:0003700">
    <property type="term" value="F:DNA-binding transcription factor activity"/>
    <property type="evidence" value="ECO:0007669"/>
    <property type="project" value="InterPro"/>
</dbReference>
<dbReference type="PANTHER" id="PTHR30363:SF56">
    <property type="entry name" value="TRANSCRIPTIONAL REGULATOR, DEOR FAMILY"/>
    <property type="match status" value="1"/>
</dbReference>
<evidence type="ECO:0000256" key="3">
    <source>
        <dbReference type="ARBA" id="ARBA00023163"/>
    </source>
</evidence>
<keyword evidence="6" id="KW-1185">Reference proteome</keyword>
<dbReference type="AlphaFoldDB" id="A0A6I1MH81"/>
<accession>A0A6I1MH81</accession>
<evidence type="ECO:0000313" key="6">
    <source>
        <dbReference type="Proteomes" id="UP000430345"/>
    </source>
</evidence>
<dbReference type="Pfam" id="PF00455">
    <property type="entry name" value="DeoRC"/>
    <property type="match status" value="1"/>
</dbReference>
<keyword evidence="3" id="KW-0804">Transcription</keyword>
<dbReference type="InterPro" id="IPR001034">
    <property type="entry name" value="DeoR_HTH"/>
</dbReference>
<dbReference type="PROSITE" id="PS51000">
    <property type="entry name" value="HTH_DEOR_2"/>
    <property type="match status" value="1"/>
</dbReference>
<gene>
    <name evidence="5" type="ORF">GBZ86_03070</name>
</gene>